<evidence type="ECO:0000313" key="2">
    <source>
        <dbReference type="Proteomes" id="UP000037600"/>
    </source>
</evidence>
<proteinExistence type="predicted"/>
<evidence type="ECO:0008006" key="3">
    <source>
        <dbReference type="Google" id="ProtNLM"/>
    </source>
</evidence>
<accession>A0A0J8GRI5</accession>
<organism evidence="1 2">
    <name type="scientific">Catenovulum maritimum</name>
    <dbReference type="NCBI Taxonomy" id="1513271"/>
    <lineage>
        <taxon>Bacteria</taxon>
        <taxon>Pseudomonadati</taxon>
        <taxon>Pseudomonadota</taxon>
        <taxon>Gammaproteobacteria</taxon>
        <taxon>Alteromonadales</taxon>
        <taxon>Alteromonadaceae</taxon>
        <taxon>Catenovulum</taxon>
    </lineage>
</organism>
<evidence type="ECO:0000313" key="1">
    <source>
        <dbReference type="EMBL" id="KMT65317.1"/>
    </source>
</evidence>
<name>A0A0J8GRI5_9ALTE</name>
<gene>
    <name evidence="1" type="ORF">XM47_09805</name>
</gene>
<keyword evidence="2" id="KW-1185">Reference proteome</keyword>
<comment type="caution">
    <text evidence="1">The sequence shown here is derived from an EMBL/GenBank/DDBJ whole genome shotgun (WGS) entry which is preliminary data.</text>
</comment>
<dbReference type="PATRIC" id="fig|1513271.3.peg.1993"/>
<dbReference type="STRING" id="1513271.XM47_09805"/>
<dbReference type="AlphaFoldDB" id="A0A0J8GRI5"/>
<reference evidence="1 2" key="1">
    <citation type="submission" date="2015-04" db="EMBL/GenBank/DDBJ databases">
        <title>Draft Genome Sequence of the Novel Agar-Digesting Marine Bacterium Q1.</title>
        <authorList>
            <person name="Li Y."/>
            <person name="Li D."/>
            <person name="Chen G."/>
            <person name="Du Z."/>
        </authorList>
    </citation>
    <scope>NUCLEOTIDE SEQUENCE [LARGE SCALE GENOMIC DNA]</scope>
    <source>
        <strain evidence="1 2">Q1</strain>
    </source>
</reference>
<dbReference type="Pfam" id="PF10977">
    <property type="entry name" value="DUF2797"/>
    <property type="match status" value="1"/>
</dbReference>
<dbReference type="EMBL" id="LAZL01000012">
    <property type="protein sequence ID" value="KMT65317.1"/>
    <property type="molecule type" value="Genomic_DNA"/>
</dbReference>
<sequence>MIGFLKKLQTELTSPVSYNLPLNDELINLNQYIGQKIRLKHTGNIRCLNCQKKTNKSYSQGHCFNCMRKLASCDMCIMKPETCHHSAGTCREPEWGEQNCMIPHYVYLANTSGLKVGITRHSQVPTRWIDQGATQALPIFKVQTRLQSGLVEIALAEFIADKTNWRNLLKGNPEDIDLNQKAVELKPLIEQKLAEIVLQYGADAVESLDDEIVTIEYPVTQFPTKITSYNFDKQAEIQDTLVGIKGQYLIFESGVINIRKFTSYEVEFEALDIA</sequence>
<dbReference type="InterPro" id="IPR021246">
    <property type="entry name" value="DUF2797"/>
</dbReference>
<dbReference type="OrthoDB" id="9775734at2"/>
<dbReference type="Proteomes" id="UP000037600">
    <property type="component" value="Unassembled WGS sequence"/>
</dbReference>
<dbReference type="RefSeq" id="WP_048692110.1">
    <property type="nucleotide sequence ID" value="NZ_KQ130489.1"/>
</dbReference>
<protein>
    <recommendedName>
        <fullName evidence="3">DUF2797 domain-containing protein</fullName>
    </recommendedName>
</protein>